<dbReference type="EMBL" id="CAKOGP040002491">
    <property type="protein sequence ID" value="CAJ1970273.1"/>
    <property type="molecule type" value="Genomic_DNA"/>
</dbReference>
<feature type="transmembrane region" description="Helical" evidence="2">
    <location>
        <begin position="137"/>
        <end position="164"/>
    </location>
</feature>
<gene>
    <name evidence="3" type="ORF">CYCCA115_LOCUS24293</name>
</gene>
<keyword evidence="2" id="KW-0472">Membrane</keyword>
<protein>
    <submittedName>
        <fullName evidence="3">Uncharacterized protein</fullName>
    </submittedName>
</protein>
<keyword evidence="4" id="KW-1185">Reference proteome</keyword>
<accession>A0AAD2GD58</accession>
<proteinExistence type="predicted"/>
<feature type="compositionally biased region" description="Low complexity" evidence="1">
    <location>
        <begin position="109"/>
        <end position="118"/>
    </location>
</feature>
<keyword evidence="2" id="KW-0812">Transmembrane</keyword>
<evidence type="ECO:0000313" key="3">
    <source>
        <dbReference type="EMBL" id="CAJ1970273.1"/>
    </source>
</evidence>
<feature type="region of interest" description="Disordered" evidence="1">
    <location>
        <begin position="96"/>
        <end position="118"/>
    </location>
</feature>
<evidence type="ECO:0000313" key="4">
    <source>
        <dbReference type="Proteomes" id="UP001295423"/>
    </source>
</evidence>
<comment type="caution">
    <text evidence="3">The sequence shown here is derived from an EMBL/GenBank/DDBJ whole genome shotgun (WGS) entry which is preliminary data.</text>
</comment>
<feature type="transmembrane region" description="Helical" evidence="2">
    <location>
        <begin position="6"/>
        <end position="24"/>
    </location>
</feature>
<evidence type="ECO:0000256" key="2">
    <source>
        <dbReference type="SAM" id="Phobius"/>
    </source>
</evidence>
<sequence length="184" mass="20376">MQRGNHFLSICAGIFGAVLLVQLVRHDAGSRIEARLRGQQQRVLYNNYLWQRDDDDDYFSNTNNTGYFSYNQNYKAQGNGNYLGGGSYVNGYNGSSYSNNDDGNDDDGQISQNDDSIKKSSSASSGAFGGLSPAKSAFLGIFIGLLLISVIACCLYGPTMWALFTDWLFNRKNTRVEHDFDNLA</sequence>
<dbReference type="AlphaFoldDB" id="A0AAD2GD58"/>
<evidence type="ECO:0000256" key="1">
    <source>
        <dbReference type="SAM" id="MobiDB-lite"/>
    </source>
</evidence>
<dbReference type="Proteomes" id="UP001295423">
    <property type="component" value="Unassembled WGS sequence"/>
</dbReference>
<keyword evidence="2" id="KW-1133">Transmembrane helix</keyword>
<name>A0AAD2GD58_9STRA</name>
<organism evidence="3 4">
    <name type="scientific">Cylindrotheca closterium</name>
    <dbReference type="NCBI Taxonomy" id="2856"/>
    <lineage>
        <taxon>Eukaryota</taxon>
        <taxon>Sar</taxon>
        <taxon>Stramenopiles</taxon>
        <taxon>Ochrophyta</taxon>
        <taxon>Bacillariophyta</taxon>
        <taxon>Bacillariophyceae</taxon>
        <taxon>Bacillariophycidae</taxon>
        <taxon>Bacillariales</taxon>
        <taxon>Bacillariaceae</taxon>
        <taxon>Cylindrotheca</taxon>
    </lineage>
</organism>
<dbReference type="PROSITE" id="PS50096">
    <property type="entry name" value="IQ"/>
    <property type="match status" value="1"/>
</dbReference>
<reference evidence="3" key="1">
    <citation type="submission" date="2023-08" db="EMBL/GenBank/DDBJ databases">
        <authorList>
            <person name="Audoor S."/>
            <person name="Bilcke G."/>
        </authorList>
    </citation>
    <scope>NUCLEOTIDE SEQUENCE</scope>
</reference>